<dbReference type="AlphaFoldDB" id="A0AAV2T358"/>
<evidence type="ECO:0000313" key="1">
    <source>
        <dbReference type="EMBL" id="CAL5130607.1"/>
    </source>
</evidence>
<dbReference type="Proteomes" id="UP001497525">
    <property type="component" value="Unassembled WGS sequence"/>
</dbReference>
<dbReference type="EMBL" id="CAXLJL010000068">
    <property type="protein sequence ID" value="CAL5130607.1"/>
    <property type="molecule type" value="Genomic_DNA"/>
</dbReference>
<accession>A0AAV2T358</accession>
<protein>
    <submittedName>
        <fullName evidence="1">Uncharacterized protein</fullName>
    </submittedName>
</protein>
<name>A0AAV2T358_CALDB</name>
<reference evidence="1" key="1">
    <citation type="submission" date="2024-06" db="EMBL/GenBank/DDBJ databases">
        <authorList>
            <person name="Liu X."/>
            <person name="Lenzi L."/>
            <person name="Haldenby T S."/>
            <person name="Uol C."/>
        </authorList>
    </citation>
    <scope>NUCLEOTIDE SEQUENCE</scope>
</reference>
<gene>
    <name evidence="1" type="ORF">CDAUBV1_LOCUS2784</name>
</gene>
<proteinExistence type="predicted"/>
<sequence length="269" mass="29064">MIFYLLGTPTPIDLVELVGCPSLSVEFLLSRPVRPPNHAALLSMLTSVDQQKPVYSYVPHDPPDTDLLALLTGLLSFGPSKLLTAECAPSSPFVAAGRARFHSYMCTCCPRARCVPVGNPCQPTSPLEPSWTDTSQSLVRHSTPLDSASTLHSLPRTPPSPFVSPQFSTDVIMCLTAVGLHPAFLPQLTVPPPMLIPPPQAASEPSFLGSNGSSYLNTELRVIDLGESIRVLWDLIGDYYRRDLTQNRPVACNFSASFGPSITSSVAYK</sequence>
<evidence type="ECO:0000313" key="2">
    <source>
        <dbReference type="Proteomes" id="UP001497525"/>
    </source>
</evidence>
<comment type="caution">
    <text evidence="1">The sequence shown here is derived from an EMBL/GenBank/DDBJ whole genome shotgun (WGS) entry which is preliminary data.</text>
</comment>
<organism evidence="1 2">
    <name type="scientific">Calicophoron daubneyi</name>
    <name type="common">Rumen fluke</name>
    <name type="synonym">Paramphistomum daubneyi</name>
    <dbReference type="NCBI Taxonomy" id="300641"/>
    <lineage>
        <taxon>Eukaryota</taxon>
        <taxon>Metazoa</taxon>
        <taxon>Spiralia</taxon>
        <taxon>Lophotrochozoa</taxon>
        <taxon>Platyhelminthes</taxon>
        <taxon>Trematoda</taxon>
        <taxon>Digenea</taxon>
        <taxon>Plagiorchiida</taxon>
        <taxon>Pronocephalata</taxon>
        <taxon>Paramphistomoidea</taxon>
        <taxon>Paramphistomidae</taxon>
        <taxon>Calicophoron</taxon>
    </lineage>
</organism>